<feature type="region of interest" description="Disordered" evidence="1">
    <location>
        <begin position="422"/>
        <end position="454"/>
    </location>
</feature>
<reference evidence="3" key="1">
    <citation type="submission" date="2013-10" db="EMBL/GenBank/DDBJ databases">
        <authorList>
            <person name="Schartl M."/>
            <person name="Warren W."/>
        </authorList>
    </citation>
    <scope>NUCLEOTIDE SEQUENCE [LARGE SCALE GENOMIC DNA]</scope>
    <source>
        <strain evidence="3">female</strain>
    </source>
</reference>
<proteinExistence type="predicted"/>
<dbReference type="CTD" id="64927"/>
<dbReference type="InterPro" id="IPR042621">
    <property type="entry name" value="TTC23/TTC23L"/>
</dbReference>
<dbReference type="GeneID" id="103133811"/>
<evidence type="ECO:0000256" key="1">
    <source>
        <dbReference type="SAM" id="MobiDB-lite"/>
    </source>
</evidence>
<dbReference type="GeneTree" id="ENSGT00530000063847"/>
<dbReference type="eggNOG" id="ENOG502RQY0">
    <property type="taxonomic scope" value="Eukaryota"/>
</dbReference>
<protein>
    <submittedName>
        <fullName evidence="2">Tetratricopeptide repeat domain 23</fullName>
    </submittedName>
</protein>
<name>A0A087YMQ7_POEFO</name>
<dbReference type="STRING" id="48698.ENSPFOP00000019310"/>
<sequence>MEDDQAEIKERNHSSTASLESNESTNSGRFFDRPTEVKYDGDEFLMMPPEEKLKHFSCRAQLNEDNQKFDACIRDLVRCVALTQLVCGEKQLKLAQAHARLAKAYFQFKGWGLQALEHLAVAKELLLFRSSVSAYSEDEKLEVLACRLSVHLTKGGASLLTDNLEEAVSSFQEADKVLMELYQHGVMNLEEKIKAQLDITSGLRRVYARQNRPEEALSQCEKSLDLLKNCNKHERMCAVYKDMATIEQDRDHLDKAIDYLSKAHTIAVSHSPEGLEGAQISHSLAMILSAAPDQHHSETARHYFERSLRAYRNSVGPLDPAFLAAQDDFCRYLLINGQQEKCVEIQRASLESKISTFGDLSSEVAETLQLIGSVEMTEGRVNQAHRTMTKCLDIHNMLYGPQHKKSKAVQKAVNMLSRAPEVVKRQQQRRRQTKLDTFPVIPPSGENDNSTFDA</sequence>
<accession>A0A087YMQ7</accession>
<dbReference type="OMA" id="VYKDMAA"/>
<dbReference type="Ensembl" id="ENSPFOT00000019332.2">
    <property type="protein sequence ID" value="ENSPFOP00000019310.2"/>
    <property type="gene ID" value="ENSPFOG00000019200.2"/>
</dbReference>
<dbReference type="RefSeq" id="XP_007545796.1">
    <property type="nucleotide sequence ID" value="XM_007545734.2"/>
</dbReference>
<dbReference type="EMBL" id="AYCK01001943">
    <property type="status" value="NOT_ANNOTATED_CDS"/>
    <property type="molecule type" value="Genomic_DNA"/>
</dbReference>
<feature type="compositionally biased region" description="Basic and acidic residues" evidence="1">
    <location>
        <begin position="1"/>
        <end position="13"/>
    </location>
</feature>
<dbReference type="Proteomes" id="UP000028760">
    <property type="component" value="Unassembled WGS sequence"/>
</dbReference>
<dbReference type="PANTHER" id="PTHR14485:SF3">
    <property type="entry name" value="TETRATRICOPEPTIDE REPEAT PROTEIN 23"/>
    <property type="match status" value="1"/>
</dbReference>
<dbReference type="SUPFAM" id="SSF48452">
    <property type="entry name" value="TPR-like"/>
    <property type="match status" value="2"/>
</dbReference>
<evidence type="ECO:0000313" key="3">
    <source>
        <dbReference type="Proteomes" id="UP000028760"/>
    </source>
</evidence>
<dbReference type="InterPro" id="IPR011990">
    <property type="entry name" value="TPR-like_helical_dom_sf"/>
</dbReference>
<feature type="region of interest" description="Disordered" evidence="1">
    <location>
        <begin position="1"/>
        <end position="33"/>
    </location>
</feature>
<dbReference type="EMBL" id="AYCK01001944">
    <property type="status" value="NOT_ANNOTATED_CDS"/>
    <property type="molecule type" value="Genomic_DNA"/>
</dbReference>
<dbReference type="AlphaFoldDB" id="A0A087YMQ7"/>
<dbReference type="Gene3D" id="1.25.40.10">
    <property type="entry name" value="Tetratricopeptide repeat domain"/>
    <property type="match status" value="2"/>
</dbReference>
<keyword evidence="3" id="KW-1185">Reference proteome</keyword>
<feature type="compositionally biased region" description="Polar residues" evidence="1">
    <location>
        <begin position="14"/>
        <end position="28"/>
    </location>
</feature>
<dbReference type="PANTHER" id="PTHR14485">
    <property type="entry name" value="TETRATRICOPEPTIDE REPEAT PROTEIN 23"/>
    <property type="match status" value="1"/>
</dbReference>
<dbReference type="KEGG" id="pfor:103133811"/>
<evidence type="ECO:0000313" key="2">
    <source>
        <dbReference type="Ensembl" id="ENSPFOP00000019310.2"/>
    </source>
</evidence>
<reference evidence="2" key="3">
    <citation type="submission" date="2025-09" db="UniProtKB">
        <authorList>
            <consortium name="Ensembl"/>
        </authorList>
    </citation>
    <scope>IDENTIFICATION</scope>
</reference>
<organism evidence="2 3">
    <name type="scientific">Poecilia formosa</name>
    <name type="common">Amazon molly</name>
    <name type="synonym">Limia formosa</name>
    <dbReference type="NCBI Taxonomy" id="48698"/>
    <lineage>
        <taxon>Eukaryota</taxon>
        <taxon>Metazoa</taxon>
        <taxon>Chordata</taxon>
        <taxon>Craniata</taxon>
        <taxon>Vertebrata</taxon>
        <taxon>Euteleostomi</taxon>
        <taxon>Actinopterygii</taxon>
        <taxon>Neopterygii</taxon>
        <taxon>Teleostei</taxon>
        <taxon>Neoteleostei</taxon>
        <taxon>Acanthomorphata</taxon>
        <taxon>Ovalentaria</taxon>
        <taxon>Atherinomorphae</taxon>
        <taxon>Cyprinodontiformes</taxon>
        <taxon>Poeciliidae</taxon>
        <taxon>Poeciliinae</taxon>
        <taxon>Poecilia</taxon>
    </lineage>
</organism>
<reference evidence="2" key="2">
    <citation type="submission" date="2025-08" db="UniProtKB">
        <authorList>
            <consortium name="Ensembl"/>
        </authorList>
    </citation>
    <scope>IDENTIFICATION</scope>
</reference>